<sequence>MGGQKIKSIYLFLPLLLSLIGCGNSNFDKLEGTGFSYQISAGKTDIVRVRYTTDEGAPTIQRFDTKGNLKEKVTITPYSGLGMTAMKNDTIQMTYIIGQSDLNMFLPWFERNKYINPSRIGNYSIRYNYEIQNEYNIDQDSVQVDSLYINKRTQIMSLFLKQKLIAKKPMYLFRVKSSEITLYDPVSKSHTPYTFADNKNIVEEYFKKVLALY</sequence>
<dbReference type="EMBL" id="JPRH01000004">
    <property type="protein sequence ID" value="KFF12019.1"/>
    <property type="molecule type" value="Genomic_DNA"/>
</dbReference>
<dbReference type="PROSITE" id="PS51257">
    <property type="entry name" value="PROKAR_LIPOPROTEIN"/>
    <property type="match status" value="1"/>
</dbReference>
<reference evidence="1 2" key="1">
    <citation type="submission" date="2014-07" db="EMBL/GenBank/DDBJ databases">
        <title>Genome of Chryseobacterium soli DSM 19298.</title>
        <authorList>
            <person name="Stropko S.J."/>
            <person name="Pipes S.E."/>
            <person name="Newman J."/>
        </authorList>
    </citation>
    <scope>NUCLEOTIDE SEQUENCE [LARGE SCALE GENOMIC DNA]</scope>
    <source>
        <strain evidence="1 2">DSM 19298</strain>
    </source>
</reference>
<protein>
    <recommendedName>
        <fullName evidence="3">Lipoprotein</fullName>
    </recommendedName>
</protein>
<gene>
    <name evidence="1" type="ORF">IW15_10570</name>
</gene>
<dbReference type="STRING" id="445961.IW15_10570"/>
<keyword evidence="2" id="KW-1185">Reference proteome</keyword>
<dbReference type="RefSeq" id="WP_034711128.1">
    <property type="nucleotide sequence ID" value="NZ_JPRH01000004.1"/>
</dbReference>
<evidence type="ECO:0008006" key="3">
    <source>
        <dbReference type="Google" id="ProtNLM"/>
    </source>
</evidence>
<dbReference type="OrthoDB" id="1247325at2"/>
<comment type="caution">
    <text evidence="1">The sequence shown here is derived from an EMBL/GenBank/DDBJ whole genome shotgun (WGS) entry which is preliminary data.</text>
</comment>
<dbReference type="Proteomes" id="UP000028705">
    <property type="component" value="Unassembled WGS sequence"/>
</dbReference>
<dbReference type="AlphaFoldDB" id="A0A086A5Q5"/>
<proteinExistence type="predicted"/>
<evidence type="ECO:0000313" key="2">
    <source>
        <dbReference type="Proteomes" id="UP000028705"/>
    </source>
</evidence>
<organism evidence="1 2">
    <name type="scientific">Chryseobacterium soli</name>
    <dbReference type="NCBI Taxonomy" id="445961"/>
    <lineage>
        <taxon>Bacteria</taxon>
        <taxon>Pseudomonadati</taxon>
        <taxon>Bacteroidota</taxon>
        <taxon>Flavobacteriia</taxon>
        <taxon>Flavobacteriales</taxon>
        <taxon>Weeksellaceae</taxon>
        <taxon>Chryseobacterium group</taxon>
        <taxon>Chryseobacterium</taxon>
    </lineage>
</organism>
<evidence type="ECO:0000313" key="1">
    <source>
        <dbReference type="EMBL" id="KFF12019.1"/>
    </source>
</evidence>
<name>A0A086A5Q5_9FLAO</name>
<accession>A0A086A5Q5</accession>